<dbReference type="Gramene" id="PUZ77756">
    <property type="protein sequence ID" value="PUZ77756"/>
    <property type="gene ID" value="GQ55_1G399500"/>
</dbReference>
<name>A0A2T7FCF9_9POAL</name>
<evidence type="ECO:0000313" key="1">
    <source>
        <dbReference type="EMBL" id="PUZ77756.1"/>
    </source>
</evidence>
<dbReference type="AlphaFoldDB" id="A0A2T7FCF9"/>
<protein>
    <submittedName>
        <fullName evidence="1">Uncharacterized protein</fullName>
    </submittedName>
</protein>
<proteinExistence type="predicted"/>
<organism evidence="1 2">
    <name type="scientific">Panicum hallii var. hallii</name>
    <dbReference type="NCBI Taxonomy" id="1504633"/>
    <lineage>
        <taxon>Eukaryota</taxon>
        <taxon>Viridiplantae</taxon>
        <taxon>Streptophyta</taxon>
        <taxon>Embryophyta</taxon>
        <taxon>Tracheophyta</taxon>
        <taxon>Spermatophyta</taxon>
        <taxon>Magnoliopsida</taxon>
        <taxon>Liliopsida</taxon>
        <taxon>Poales</taxon>
        <taxon>Poaceae</taxon>
        <taxon>PACMAD clade</taxon>
        <taxon>Panicoideae</taxon>
        <taxon>Panicodae</taxon>
        <taxon>Paniceae</taxon>
        <taxon>Panicinae</taxon>
        <taxon>Panicum</taxon>
        <taxon>Panicum sect. Panicum</taxon>
    </lineage>
</organism>
<reference evidence="1 2" key="1">
    <citation type="submission" date="2018-04" db="EMBL/GenBank/DDBJ databases">
        <title>WGS assembly of Panicum hallii var. hallii HAL2.</title>
        <authorList>
            <person name="Lovell J."/>
            <person name="Jenkins J."/>
            <person name="Lowry D."/>
            <person name="Mamidi S."/>
            <person name="Sreedasyam A."/>
            <person name="Weng X."/>
            <person name="Barry K."/>
            <person name="Bonette J."/>
            <person name="Campitelli B."/>
            <person name="Daum C."/>
            <person name="Gordon S."/>
            <person name="Gould B."/>
            <person name="Lipzen A."/>
            <person name="MacQueen A."/>
            <person name="Palacio-Mejia J."/>
            <person name="Plott C."/>
            <person name="Shakirov E."/>
            <person name="Shu S."/>
            <person name="Yoshinaga Y."/>
            <person name="Zane M."/>
            <person name="Rokhsar D."/>
            <person name="Grimwood J."/>
            <person name="Schmutz J."/>
            <person name="Juenger T."/>
        </authorList>
    </citation>
    <scope>NUCLEOTIDE SEQUENCE [LARGE SCALE GENOMIC DNA]</scope>
    <source>
        <strain evidence="2">cv. HAL2</strain>
    </source>
</reference>
<dbReference type="EMBL" id="CM009749">
    <property type="protein sequence ID" value="PUZ77756.1"/>
    <property type="molecule type" value="Genomic_DNA"/>
</dbReference>
<keyword evidence="2" id="KW-1185">Reference proteome</keyword>
<sequence length="130" mass="14252">MCLCSSSAAEIPGWRIRYMLCRSGIFLGCSVCAPVIWKWNTSASTICACSMPPTSRLCFYLLQQERSSSRTTHTPFFWGVSDGRSSNQRIASLGNLSAIQIEPSVAISEPHATTSEDGAKLRLVRSKPCM</sequence>
<dbReference type="Proteomes" id="UP000244336">
    <property type="component" value="Chromosome 1"/>
</dbReference>
<evidence type="ECO:0000313" key="2">
    <source>
        <dbReference type="Proteomes" id="UP000244336"/>
    </source>
</evidence>
<accession>A0A2T7FCF9</accession>
<gene>
    <name evidence="1" type="ORF">GQ55_1G399500</name>
</gene>